<dbReference type="AlphaFoldDB" id="A0A3R9UC87"/>
<feature type="non-terminal residue" evidence="1">
    <location>
        <position position="44"/>
    </location>
</feature>
<sequence>MTVAMSIMISTEEIQAKVKELGEQINSHYANSDKELVLIGLLRG</sequence>
<gene>
    <name evidence="1" type="ORF">EA686_10685</name>
</gene>
<comment type="caution">
    <text evidence="1">The sequence shown here is derived from an EMBL/GenBank/DDBJ whole genome shotgun (WGS) entry which is preliminary data.</text>
</comment>
<dbReference type="Proteomes" id="UP000280073">
    <property type="component" value="Unassembled WGS sequence"/>
</dbReference>
<keyword evidence="1" id="KW-0328">Glycosyltransferase</keyword>
<dbReference type="InterPro" id="IPR029057">
    <property type="entry name" value="PRTase-like"/>
</dbReference>
<protein>
    <submittedName>
        <fullName evidence="1">Hypoxanthine phosphoribosyltransferase</fullName>
        <ecNumber evidence="1">2.4.2.8</ecNumber>
    </submittedName>
</protein>
<accession>A0A3R9UC87</accession>
<organism evidence="1 2">
    <name type="scientific">Acinetobacter baumannii</name>
    <dbReference type="NCBI Taxonomy" id="470"/>
    <lineage>
        <taxon>Bacteria</taxon>
        <taxon>Pseudomonadati</taxon>
        <taxon>Pseudomonadota</taxon>
        <taxon>Gammaproteobacteria</taxon>
        <taxon>Moraxellales</taxon>
        <taxon>Moraxellaceae</taxon>
        <taxon>Acinetobacter</taxon>
        <taxon>Acinetobacter calcoaceticus/baumannii complex</taxon>
    </lineage>
</organism>
<name>A0A3R9UC87_ACIBA</name>
<reference evidence="1 2" key="1">
    <citation type="submission" date="2018-10" db="EMBL/GenBank/DDBJ databases">
        <title>GWAS and RNA-Seq identify cryptic mechanisms of antimicrobial resistance in Acinetobacter baumannii.</title>
        <authorList>
            <person name="Sahl J.W."/>
        </authorList>
    </citation>
    <scope>NUCLEOTIDE SEQUENCE [LARGE SCALE GENOMIC DNA]</scope>
    <source>
        <strain evidence="1 2">TG28175</strain>
    </source>
</reference>
<proteinExistence type="predicted"/>
<evidence type="ECO:0000313" key="1">
    <source>
        <dbReference type="EMBL" id="RSR57171.1"/>
    </source>
</evidence>
<dbReference type="EC" id="2.4.2.8" evidence="1"/>
<dbReference type="Gene3D" id="3.40.50.2020">
    <property type="match status" value="1"/>
</dbReference>
<keyword evidence="1" id="KW-0808">Transferase</keyword>
<dbReference type="GO" id="GO:0016757">
    <property type="term" value="F:glycosyltransferase activity"/>
    <property type="evidence" value="ECO:0007669"/>
    <property type="project" value="UniProtKB-KW"/>
</dbReference>
<evidence type="ECO:0000313" key="2">
    <source>
        <dbReference type="Proteomes" id="UP000280073"/>
    </source>
</evidence>
<dbReference type="EMBL" id="RFDI01000504">
    <property type="protein sequence ID" value="RSR57171.1"/>
    <property type="molecule type" value="Genomic_DNA"/>
</dbReference>